<protein>
    <submittedName>
        <fullName evidence="2">Uncharacterized protein</fullName>
    </submittedName>
</protein>
<evidence type="ECO:0000313" key="3">
    <source>
        <dbReference type="Proteomes" id="UP001165065"/>
    </source>
</evidence>
<name>A0A9W7L855_9STRA</name>
<organism evidence="2 3">
    <name type="scientific">Triparma columacea</name>
    <dbReference type="NCBI Taxonomy" id="722753"/>
    <lineage>
        <taxon>Eukaryota</taxon>
        <taxon>Sar</taxon>
        <taxon>Stramenopiles</taxon>
        <taxon>Ochrophyta</taxon>
        <taxon>Bolidophyceae</taxon>
        <taxon>Parmales</taxon>
        <taxon>Triparmaceae</taxon>
        <taxon>Triparma</taxon>
    </lineage>
</organism>
<dbReference type="OrthoDB" id="10499591at2759"/>
<feature type="region of interest" description="Disordered" evidence="1">
    <location>
        <begin position="57"/>
        <end position="76"/>
    </location>
</feature>
<sequence>MKLVKFDVGPADDSSDRSSPEPIRPANDSSDGSSLEPIRPVSPEPIRPLLGATALAKKPRRTRVSPQQRARRARKARNHIDVAALMNVEDRAKKEDEHDKLRRALADRGVVEGLLDLSTGADTKRVLVAEVFHDAPEKVLEYYLSESKVGIFRRTIIDDYDEEEDNSRHLVVYWQYYQGTQNKFVEFLLDLKVLSTSDSNTHTIEIYPAEQDEMSKEASEKLDNIVESLEVTRTQRSKIIGSMRISEFEFGQSAMTFVGGLEAEEIIVNGKKLSVPLKKKKAGKSPSVGVNKLVSMASVLEEEEQMIEGKSNLVEETKNAKRYSSIKDECVKFIYTNRDTGAIFALSECTVDTSASSVLANITVNTYDAARMHRSKNGNLPRKLWEGIDGTRSQQYSVVKKMQSPMEPILFEEWRCWKRVVNPNTTVSYIFAIAPMSEHHTEPRKVDGLGLNKTFETAASTGVYIITEVAPRVCSVLRVQHEDFKGSTVHKLPTQFLTLFAKRENRWADELQKKFRRNGKKVDAE</sequence>
<gene>
    <name evidence="2" type="ORF">TrCOL_g3185</name>
</gene>
<comment type="caution">
    <text evidence="2">The sequence shown here is derived from an EMBL/GenBank/DDBJ whole genome shotgun (WGS) entry which is preliminary data.</text>
</comment>
<reference evidence="3" key="1">
    <citation type="journal article" date="2023" name="Commun. Biol.">
        <title>Genome analysis of Parmales, the sister group of diatoms, reveals the evolutionary specialization of diatoms from phago-mixotrophs to photoautotrophs.</title>
        <authorList>
            <person name="Ban H."/>
            <person name="Sato S."/>
            <person name="Yoshikawa S."/>
            <person name="Yamada K."/>
            <person name="Nakamura Y."/>
            <person name="Ichinomiya M."/>
            <person name="Sato N."/>
            <person name="Blanc-Mathieu R."/>
            <person name="Endo H."/>
            <person name="Kuwata A."/>
            <person name="Ogata H."/>
        </authorList>
    </citation>
    <scope>NUCLEOTIDE SEQUENCE [LARGE SCALE GENOMIC DNA]</scope>
</reference>
<accession>A0A9W7L855</accession>
<evidence type="ECO:0000256" key="1">
    <source>
        <dbReference type="SAM" id="MobiDB-lite"/>
    </source>
</evidence>
<dbReference type="EMBL" id="BRYA01000112">
    <property type="protein sequence ID" value="GMI39799.1"/>
    <property type="molecule type" value="Genomic_DNA"/>
</dbReference>
<keyword evidence="3" id="KW-1185">Reference proteome</keyword>
<dbReference type="AlphaFoldDB" id="A0A9W7L855"/>
<dbReference type="Proteomes" id="UP001165065">
    <property type="component" value="Unassembled WGS sequence"/>
</dbReference>
<evidence type="ECO:0000313" key="2">
    <source>
        <dbReference type="EMBL" id="GMI39799.1"/>
    </source>
</evidence>
<proteinExistence type="predicted"/>
<feature type="region of interest" description="Disordered" evidence="1">
    <location>
        <begin position="1"/>
        <end position="51"/>
    </location>
</feature>